<sequence>SVKYSLAGRAGCVTLFCRGPSVFAPTERTVALNFSLLSACDDLTVKENRAQQKAVIEPFKGLLGLELLFPGAHTGRDFTLQ</sequence>
<keyword evidence="2" id="KW-1185">Reference proteome</keyword>
<feature type="non-terminal residue" evidence="1">
    <location>
        <position position="81"/>
    </location>
</feature>
<feature type="non-terminal residue" evidence="1">
    <location>
        <position position="1"/>
    </location>
</feature>
<dbReference type="AlphaFoldDB" id="A0AAD9CNM5"/>
<proteinExistence type="predicted"/>
<dbReference type="Proteomes" id="UP001228049">
    <property type="component" value="Unassembled WGS sequence"/>
</dbReference>
<gene>
    <name evidence="1" type="ORF">KUDE01_012221</name>
</gene>
<reference evidence="1" key="1">
    <citation type="submission" date="2023-04" db="EMBL/GenBank/DDBJ databases">
        <title>Chromosome-level genome of Chaenocephalus aceratus.</title>
        <authorList>
            <person name="Park H."/>
        </authorList>
    </citation>
    <scope>NUCLEOTIDE SEQUENCE</scope>
    <source>
        <strain evidence="1">DE</strain>
        <tissue evidence="1">Muscle</tissue>
    </source>
</reference>
<name>A0AAD9CNM5_DISEL</name>
<accession>A0AAD9CNM5</accession>
<evidence type="ECO:0000313" key="1">
    <source>
        <dbReference type="EMBL" id="KAK1905038.1"/>
    </source>
</evidence>
<protein>
    <submittedName>
        <fullName evidence="1">Glutamine--tRNA ligase</fullName>
    </submittedName>
</protein>
<comment type="caution">
    <text evidence="1">The sequence shown here is derived from an EMBL/GenBank/DDBJ whole genome shotgun (WGS) entry which is preliminary data.</text>
</comment>
<evidence type="ECO:0000313" key="2">
    <source>
        <dbReference type="Proteomes" id="UP001228049"/>
    </source>
</evidence>
<keyword evidence="1" id="KW-0436">Ligase</keyword>
<dbReference type="GO" id="GO:0016874">
    <property type="term" value="F:ligase activity"/>
    <property type="evidence" value="ECO:0007669"/>
    <property type="project" value="UniProtKB-KW"/>
</dbReference>
<dbReference type="EMBL" id="JASDAP010000003">
    <property type="protein sequence ID" value="KAK1905038.1"/>
    <property type="molecule type" value="Genomic_DNA"/>
</dbReference>
<organism evidence="1 2">
    <name type="scientific">Dissostichus eleginoides</name>
    <name type="common">Patagonian toothfish</name>
    <name type="synonym">Dissostichus amissus</name>
    <dbReference type="NCBI Taxonomy" id="100907"/>
    <lineage>
        <taxon>Eukaryota</taxon>
        <taxon>Metazoa</taxon>
        <taxon>Chordata</taxon>
        <taxon>Craniata</taxon>
        <taxon>Vertebrata</taxon>
        <taxon>Euteleostomi</taxon>
        <taxon>Actinopterygii</taxon>
        <taxon>Neopterygii</taxon>
        <taxon>Teleostei</taxon>
        <taxon>Neoteleostei</taxon>
        <taxon>Acanthomorphata</taxon>
        <taxon>Eupercaria</taxon>
        <taxon>Perciformes</taxon>
        <taxon>Notothenioidei</taxon>
        <taxon>Nototheniidae</taxon>
        <taxon>Dissostichus</taxon>
    </lineage>
</organism>